<keyword evidence="2" id="KW-1185">Reference proteome</keyword>
<gene>
    <name evidence="1" type="ORF">PCOR1329_LOCUS76356</name>
</gene>
<comment type="caution">
    <text evidence="1">The sequence shown here is derived from an EMBL/GenBank/DDBJ whole genome shotgun (WGS) entry which is preliminary data.</text>
</comment>
<dbReference type="EMBL" id="CAUYUJ010020486">
    <property type="protein sequence ID" value="CAK0898523.1"/>
    <property type="molecule type" value="Genomic_DNA"/>
</dbReference>
<dbReference type="Proteomes" id="UP001189429">
    <property type="component" value="Unassembled WGS sequence"/>
</dbReference>
<evidence type="ECO:0000313" key="2">
    <source>
        <dbReference type="Proteomes" id="UP001189429"/>
    </source>
</evidence>
<proteinExistence type="predicted"/>
<name>A0ABN9XFT7_9DINO</name>
<evidence type="ECO:0000313" key="1">
    <source>
        <dbReference type="EMBL" id="CAK0898523.1"/>
    </source>
</evidence>
<feature type="non-terminal residue" evidence="1">
    <location>
        <position position="1"/>
    </location>
</feature>
<organism evidence="1 2">
    <name type="scientific">Prorocentrum cordatum</name>
    <dbReference type="NCBI Taxonomy" id="2364126"/>
    <lineage>
        <taxon>Eukaryota</taxon>
        <taxon>Sar</taxon>
        <taxon>Alveolata</taxon>
        <taxon>Dinophyceae</taxon>
        <taxon>Prorocentrales</taxon>
        <taxon>Prorocentraceae</taxon>
        <taxon>Prorocentrum</taxon>
    </lineage>
</organism>
<accession>A0ABN9XFT7</accession>
<reference evidence="1" key="1">
    <citation type="submission" date="2023-10" db="EMBL/GenBank/DDBJ databases">
        <authorList>
            <person name="Chen Y."/>
            <person name="Shah S."/>
            <person name="Dougan E. K."/>
            <person name="Thang M."/>
            <person name="Chan C."/>
        </authorList>
    </citation>
    <scope>NUCLEOTIDE SEQUENCE [LARGE SCALE GENOMIC DNA]</scope>
</reference>
<protein>
    <submittedName>
        <fullName evidence="1">Uncharacterized protein</fullName>
    </submittedName>
</protein>
<sequence>ESNRRLQQLYGKRALPDDVLEFFNTGIGAFRTAARPGASEADIRRRAYDLLYKHLFKLESKPIVTRFWLFTDAVFTLLRFVLLGLPADKIFTLSMTKPQEENQKRLTSVKNFFSQEDCGRLLRKASLCLRLTQHATSITGQTKKSIEEHRKPLLLRLAQGDVQAATSRDLQVMIPLLGHDPALDIADALYGLLLTQGHIVARFSQYAEYPLRLWKIVREFNSEFYSLNLEVTRFLLQPESRLDAGFSLRLRREALRGRSEAEAQSWLLSDAIQTELKDFFFACDGNSLDAERAHSAVKRNETSRSSGLAKCSRNGILQRVHVNRQRTVCESIDVIKQAEKDKFMNAPALAKQRAPELFKRPRGKLHWERGITDAEASATVQPADKQRQNEYMRDHGEALKAEAAEVRRRAEALLARLQNEAPVMPVTNSQWLQWLQDNDSTFREHLANATAQRRPLNARVAPWADVPDGPRLLPQRTVETGCAWSRLLASQPPGVYCLDTGDQKCTFFAFSIWQEAWAIFLPRQGRSMTLNVKAGFVSAFGPAVALLEARGVSVRNEGCELTRLRASVVKVSADEVELRVDEQAKAGAEDGDDDEVVWASDASDVASACSDPESAAEDLAEDTFTAWRNLYFTLQNHDDYPNAKIKILSTWCKDVDDGGMGTRHMSKTLKTKPYDGAADIPVNTYACLRAWMIWRFQQHGFAAAHPSRAEFLASEVASLRKDIEAMGHERE</sequence>